<comment type="caution">
    <text evidence="25">The sequence shown here is derived from an EMBL/GenBank/DDBJ whole genome shotgun (WGS) entry which is preliminary data.</text>
</comment>
<dbReference type="InterPro" id="IPR008731">
    <property type="entry name" value="PTS_EIN"/>
</dbReference>
<keyword evidence="12 17" id="KW-0598">Phosphotransferase system</keyword>
<feature type="domain" description="PEP-utilising enzyme mobile" evidence="22">
    <location>
        <begin position="164"/>
        <end position="235"/>
    </location>
</feature>
<evidence type="ECO:0000256" key="11">
    <source>
        <dbReference type="ARBA" id="ARBA00022679"/>
    </source>
</evidence>
<feature type="binding site" evidence="19">
    <location>
        <position position="342"/>
    </location>
    <ligand>
        <name>phosphoenolpyruvate</name>
        <dbReference type="ChEBI" id="CHEBI:58702"/>
    </ligand>
</feature>
<dbReference type="GO" id="GO:0016301">
    <property type="term" value="F:kinase activity"/>
    <property type="evidence" value="ECO:0007669"/>
    <property type="project" value="UniProtKB-KW"/>
</dbReference>
<keyword evidence="14 17" id="KW-0418">Kinase</keyword>
<dbReference type="GO" id="GO:0005737">
    <property type="term" value="C:cytoplasm"/>
    <property type="evidence" value="ECO:0007669"/>
    <property type="project" value="UniProtKB-SubCell"/>
</dbReference>
<organism evidence="25">
    <name type="scientific">Caldithrix abyssi</name>
    <dbReference type="NCBI Taxonomy" id="187145"/>
    <lineage>
        <taxon>Bacteria</taxon>
        <taxon>Pseudomonadati</taxon>
        <taxon>Calditrichota</taxon>
        <taxon>Calditrichia</taxon>
        <taxon>Calditrichales</taxon>
        <taxon>Calditrichaceae</taxon>
        <taxon>Caldithrix</taxon>
    </lineage>
</organism>
<keyword evidence="10 17" id="KW-0762">Sugar transport</keyword>
<keyword evidence="9 17" id="KW-0963">Cytoplasm</keyword>
<dbReference type="Pfam" id="PF02896">
    <property type="entry name" value="PEP-utilizers_C"/>
    <property type="match status" value="1"/>
</dbReference>
<dbReference type="InterPro" id="IPR006318">
    <property type="entry name" value="PTS_EI-like"/>
</dbReference>
<evidence type="ECO:0000256" key="3">
    <source>
        <dbReference type="ARBA" id="ARBA00002728"/>
    </source>
</evidence>
<feature type="coiled-coil region" evidence="21">
    <location>
        <begin position="38"/>
        <end position="65"/>
    </location>
</feature>
<dbReference type="InterPro" id="IPR036618">
    <property type="entry name" value="PtsI_HPr-bd_sf"/>
</dbReference>
<dbReference type="GO" id="GO:0046872">
    <property type="term" value="F:metal ion binding"/>
    <property type="evidence" value="ECO:0007669"/>
    <property type="project" value="UniProtKB-KW"/>
</dbReference>
<dbReference type="InterPro" id="IPR040442">
    <property type="entry name" value="Pyrv_kinase-like_dom_sf"/>
</dbReference>
<name>A0A7V5PRC4_CALAY</name>
<feature type="domain" description="PEP-utilising enzyme C-terminal" evidence="23">
    <location>
        <begin position="263"/>
        <end position="551"/>
    </location>
</feature>
<dbReference type="PROSITE" id="PS00742">
    <property type="entry name" value="PEP_ENZYMES_2"/>
    <property type="match status" value="1"/>
</dbReference>
<evidence type="ECO:0000256" key="9">
    <source>
        <dbReference type="ARBA" id="ARBA00022490"/>
    </source>
</evidence>
<feature type="domain" description="Phosphotransferase system enzyme I N-terminal" evidence="24">
    <location>
        <begin position="15"/>
        <end position="138"/>
    </location>
</feature>
<evidence type="ECO:0000256" key="6">
    <source>
        <dbReference type="ARBA" id="ARBA00012232"/>
    </source>
</evidence>
<evidence type="ECO:0000256" key="12">
    <source>
        <dbReference type="ARBA" id="ARBA00022683"/>
    </source>
</evidence>
<dbReference type="PANTHER" id="PTHR46244:SF3">
    <property type="entry name" value="PHOSPHOENOLPYRUVATE-PROTEIN PHOSPHOTRANSFERASE"/>
    <property type="match status" value="1"/>
</dbReference>
<dbReference type="InterPro" id="IPR036637">
    <property type="entry name" value="Phosphohistidine_dom_sf"/>
</dbReference>
<dbReference type="Proteomes" id="UP000886124">
    <property type="component" value="Unassembled WGS sequence"/>
</dbReference>
<keyword evidence="8 17" id="KW-0813">Transport</keyword>
<dbReference type="GO" id="GO:0008965">
    <property type="term" value="F:phosphoenolpyruvate-protein phosphotransferase activity"/>
    <property type="evidence" value="ECO:0007669"/>
    <property type="project" value="UniProtKB-EC"/>
</dbReference>
<keyword evidence="21" id="KW-0175">Coiled coil</keyword>
<evidence type="ECO:0000256" key="10">
    <source>
        <dbReference type="ARBA" id="ARBA00022597"/>
    </source>
</evidence>
<feature type="coiled-coil region" evidence="21">
    <location>
        <begin position="402"/>
        <end position="429"/>
    </location>
</feature>
<evidence type="ECO:0000256" key="13">
    <source>
        <dbReference type="ARBA" id="ARBA00022723"/>
    </source>
</evidence>
<evidence type="ECO:0000256" key="4">
    <source>
        <dbReference type="ARBA" id="ARBA00004496"/>
    </source>
</evidence>
<comment type="function">
    <text evidence="3 17">General (non sugar-specific) component of the phosphoenolpyruvate-dependent sugar phosphotransferase system (sugar PTS). This major carbohydrate active-transport system catalyzes the phosphorylation of incoming sugar substrates concomitantly with their translocation across the cell membrane. Enzyme I transfers the phosphoryl group from phosphoenolpyruvate (PEP) to the phosphoryl carrier protein (HPr).</text>
</comment>
<feature type="binding site" evidence="20">
    <location>
        <position position="441"/>
    </location>
    <ligand>
        <name>Mg(2+)</name>
        <dbReference type="ChEBI" id="CHEBI:18420"/>
    </ligand>
</feature>
<dbReference type="PRINTS" id="PR01736">
    <property type="entry name" value="PHPHTRNFRASE"/>
</dbReference>
<evidence type="ECO:0000256" key="7">
    <source>
        <dbReference type="ARBA" id="ARBA00016544"/>
    </source>
</evidence>
<evidence type="ECO:0000256" key="14">
    <source>
        <dbReference type="ARBA" id="ARBA00022777"/>
    </source>
</evidence>
<comment type="similarity">
    <text evidence="5 17">Belongs to the PEP-utilizing enzyme family.</text>
</comment>
<dbReference type="EC" id="2.7.3.9" evidence="6 17"/>
<dbReference type="InterPro" id="IPR023151">
    <property type="entry name" value="PEP_util_CS"/>
</dbReference>
<evidence type="ECO:0000256" key="20">
    <source>
        <dbReference type="PIRSR" id="PIRSR000732-3"/>
    </source>
</evidence>
<dbReference type="SUPFAM" id="SSF47831">
    <property type="entry name" value="Enzyme I of the PEP:sugar phosphotransferase system HPr-binding (sub)domain"/>
    <property type="match status" value="1"/>
</dbReference>
<dbReference type="Gene3D" id="3.20.20.60">
    <property type="entry name" value="Phosphoenolpyruvate-binding domains"/>
    <property type="match status" value="1"/>
</dbReference>
<sequence length="590" mass="67202">MEKTVKKRKPEITLSGIPTSPGIALGPVFMFRSFSINISELEIKIEDVDQEIERFDQAVNQVIEQLNFAQNSSEAYYADQFAEIFESQKAFLNDAVLINEIKQEIKHSRHSAAYVVSKVLNKKSEHFINLENIYFRERAYDIIDLKYKLIHALLGIDLDYHLSKPSIVVAELLSPSDTVQFNRNLILGFLTDKGGKTSHAAIMARGLRIPAVVNRYNLSKIIHEDDYLILDGFKGTIIINPTEKTRGKYERIKKDYIRFAETLAEQIHLPAVTLDGEPVRLEANIEFAHELNDVRANKADGIGLLRTESIFIEKKALPSEEEQFNFYKRVVEQCNPNPVTIRTVDLGGDKLLEGYSQEDELNPFLGWRAIRFCLDKPKIFHTQLRAILRASAFGKVKILLPMVSAIEEVDKTKQILQQVQKELEAEKIDFDRNIQIGIMIETPAAAIAAPFFAKRIDFFSIGTNDLTQYVLAIDRTNEKVSKYYNTFNPAVLELVHRTIKAGEENNLEVVLCGEFAATPEAIPLLVGMGLRTFSMTPFYLPEAKKIIRSINSKDCEQLFQKTQQMVTAEEIEKTCHEFLEEHVPGLKFLI</sequence>
<dbReference type="AlphaFoldDB" id="A0A7V5PRC4"/>
<dbReference type="NCBIfam" id="TIGR01417">
    <property type="entry name" value="PTS_I_fam"/>
    <property type="match status" value="1"/>
</dbReference>
<feature type="binding site" evidence="19">
    <location>
        <position position="306"/>
    </location>
    <ligand>
        <name>phosphoenolpyruvate</name>
        <dbReference type="ChEBI" id="CHEBI:58702"/>
    </ligand>
</feature>
<dbReference type="SUPFAM" id="SSF52009">
    <property type="entry name" value="Phosphohistidine domain"/>
    <property type="match status" value="1"/>
</dbReference>
<feature type="binding site" evidence="20">
    <location>
        <position position="465"/>
    </location>
    <ligand>
        <name>Mg(2+)</name>
        <dbReference type="ChEBI" id="CHEBI:18420"/>
    </ligand>
</feature>
<comment type="cofactor">
    <cofactor evidence="2 17 20">
        <name>Mg(2+)</name>
        <dbReference type="ChEBI" id="CHEBI:18420"/>
    </cofactor>
</comment>
<evidence type="ECO:0000256" key="8">
    <source>
        <dbReference type="ARBA" id="ARBA00022448"/>
    </source>
</evidence>
<keyword evidence="15 17" id="KW-0460">Magnesium</keyword>
<dbReference type="InterPro" id="IPR008279">
    <property type="entry name" value="PEP-util_enz_mobile_dom"/>
</dbReference>
<proteinExistence type="inferred from homology"/>
<evidence type="ECO:0000256" key="1">
    <source>
        <dbReference type="ARBA" id="ARBA00000683"/>
    </source>
</evidence>
<dbReference type="InterPro" id="IPR015813">
    <property type="entry name" value="Pyrv/PenolPyrv_kinase-like_dom"/>
</dbReference>
<dbReference type="InterPro" id="IPR024692">
    <property type="entry name" value="PTS_EI"/>
</dbReference>
<evidence type="ECO:0000256" key="17">
    <source>
        <dbReference type="PIRNR" id="PIRNR000732"/>
    </source>
</evidence>
<feature type="binding site" evidence="19">
    <location>
        <position position="475"/>
    </location>
    <ligand>
        <name>phosphoenolpyruvate</name>
        <dbReference type="ChEBI" id="CHEBI:58702"/>
    </ligand>
</feature>
<dbReference type="PROSITE" id="PS00370">
    <property type="entry name" value="PEP_ENZYMES_PHOS_SITE"/>
    <property type="match status" value="1"/>
</dbReference>
<dbReference type="Gene3D" id="3.50.30.10">
    <property type="entry name" value="Phosphohistidine domain"/>
    <property type="match status" value="1"/>
</dbReference>
<evidence type="ECO:0000313" key="25">
    <source>
        <dbReference type="EMBL" id="HHJ53831.1"/>
    </source>
</evidence>
<comment type="subcellular location">
    <subcellularLocation>
        <location evidence="4 17">Cytoplasm</location>
    </subcellularLocation>
</comment>
<evidence type="ECO:0000259" key="24">
    <source>
        <dbReference type="Pfam" id="PF05524"/>
    </source>
</evidence>
<evidence type="ECO:0000256" key="2">
    <source>
        <dbReference type="ARBA" id="ARBA00001946"/>
    </source>
</evidence>
<dbReference type="Pfam" id="PF00391">
    <property type="entry name" value="PEP-utilizers"/>
    <property type="match status" value="1"/>
</dbReference>
<dbReference type="PIRSF" id="PIRSF000732">
    <property type="entry name" value="PTS_enzyme_I"/>
    <property type="match status" value="1"/>
</dbReference>
<dbReference type="InterPro" id="IPR050499">
    <property type="entry name" value="PEP-utilizing_PTS_enzyme"/>
</dbReference>
<feature type="binding site" evidence="19">
    <location>
        <begin position="464"/>
        <end position="465"/>
    </location>
    <ligand>
        <name>phosphoenolpyruvate</name>
        <dbReference type="ChEBI" id="CHEBI:58702"/>
    </ligand>
</feature>
<evidence type="ECO:0000256" key="18">
    <source>
        <dbReference type="PIRSR" id="PIRSR000732-1"/>
    </source>
</evidence>
<gene>
    <name evidence="25" type="primary">ptsP</name>
    <name evidence="25" type="ORF">ENJ89_11595</name>
</gene>
<evidence type="ECO:0000256" key="5">
    <source>
        <dbReference type="ARBA" id="ARBA00007837"/>
    </source>
</evidence>
<dbReference type="Pfam" id="PF05524">
    <property type="entry name" value="PEP-utilisers_N"/>
    <property type="match status" value="1"/>
</dbReference>
<comment type="catalytic activity">
    <reaction evidence="1 17">
        <text>L-histidyl-[protein] + phosphoenolpyruvate = N(pros)-phospho-L-histidyl-[protein] + pyruvate</text>
        <dbReference type="Rhea" id="RHEA:23880"/>
        <dbReference type="Rhea" id="RHEA-COMP:9745"/>
        <dbReference type="Rhea" id="RHEA-COMP:9746"/>
        <dbReference type="ChEBI" id="CHEBI:15361"/>
        <dbReference type="ChEBI" id="CHEBI:29979"/>
        <dbReference type="ChEBI" id="CHEBI:58702"/>
        <dbReference type="ChEBI" id="CHEBI:64837"/>
        <dbReference type="EC" id="2.7.3.9"/>
    </reaction>
</comment>
<dbReference type="InterPro" id="IPR000121">
    <property type="entry name" value="PEP_util_C"/>
</dbReference>
<evidence type="ECO:0000256" key="16">
    <source>
        <dbReference type="ARBA" id="ARBA00033235"/>
    </source>
</evidence>
<dbReference type="EMBL" id="DROD01000731">
    <property type="protein sequence ID" value="HHJ53831.1"/>
    <property type="molecule type" value="Genomic_DNA"/>
</dbReference>
<dbReference type="InterPro" id="IPR018274">
    <property type="entry name" value="PEP_util_AS"/>
</dbReference>
<dbReference type="SUPFAM" id="SSF51621">
    <property type="entry name" value="Phosphoenolpyruvate/pyruvate domain"/>
    <property type="match status" value="1"/>
</dbReference>
<keyword evidence="13 17" id="KW-0479">Metal-binding</keyword>
<evidence type="ECO:0000256" key="19">
    <source>
        <dbReference type="PIRSR" id="PIRSR000732-2"/>
    </source>
</evidence>
<evidence type="ECO:0000256" key="21">
    <source>
        <dbReference type="SAM" id="Coils"/>
    </source>
</evidence>
<evidence type="ECO:0000259" key="23">
    <source>
        <dbReference type="Pfam" id="PF02896"/>
    </source>
</evidence>
<protein>
    <recommendedName>
        <fullName evidence="7 17">Phosphoenolpyruvate-protein phosphotransferase</fullName>
        <ecNumber evidence="6 17">2.7.3.9</ecNumber>
    </recommendedName>
    <alternativeName>
        <fullName evidence="16 17">Phosphotransferase system, enzyme I</fullName>
    </alternativeName>
</protein>
<dbReference type="GO" id="GO:0009401">
    <property type="term" value="P:phosphoenolpyruvate-dependent sugar phosphotransferase system"/>
    <property type="evidence" value="ECO:0007669"/>
    <property type="project" value="UniProtKB-KW"/>
</dbReference>
<reference evidence="25" key="1">
    <citation type="journal article" date="2020" name="mSystems">
        <title>Genome- and Community-Level Interaction Insights into Carbon Utilization and Element Cycling Functions of Hydrothermarchaeota in Hydrothermal Sediment.</title>
        <authorList>
            <person name="Zhou Z."/>
            <person name="Liu Y."/>
            <person name="Xu W."/>
            <person name="Pan J."/>
            <person name="Luo Z.H."/>
            <person name="Li M."/>
        </authorList>
    </citation>
    <scope>NUCLEOTIDE SEQUENCE [LARGE SCALE GENOMIC DNA]</scope>
    <source>
        <strain evidence="25">HyVt-527</strain>
    </source>
</reference>
<dbReference type="Gene3D" id="1.10.274.10">
    <property type="entry name" value="PtsI, HPr-binding domain"/>
    <property type="match status" value="1"/>
</dbReference>
<feature type="active site" description="Proton donor" evidence="18">
    <location>
        <position position="512"/>
    </location>
</feature>
<feature type="active site" description="Tele-phosphohistidine intermediate" evidence="18">
    <location>
        <position position="199"/>
    </location>
</feature>
<keyword evidence="11 17" id="KW-0808">Transferase</keyword>
<dbReference type="PANTHER" id="PTHR46244">
    <property type="entry name" value="PHOSPHOENOLPYRUVATE-PROTEIN PHOSPHOTRANSFERASE"/>
    <property type="match status" value="1"/>
</dbReference>
<evidence type="ECO:0000259" key="22">
    <source>
        <dbReference type="Pfam" id="PF00391"/>
    </source>
</evidence>
<accession>A0A7V5PRC4</accession>
<evidence type="ECO:0000256" key="15">
    <source>
        <dbReference type="ARBA" id="ARBA00022842"/>
    </source>
</evidence>